<protein>
    <recommendedName>
        <fullName evidence="1">Zinc finger CGNR domain-containing protein</fullName>
    </recommendedName>
</protein>
<dbReference type="RefSeq" id="WP_189822859.1">
    <property type="nucleotide sequence ID" value="NZ_BMVC01000003.1"/>
</dbReference>
<dbReference type="Proteomes" id="UP000638353">
    <property type="component" value="Unassembled WGS sequence"/>
</dbReference>
<dbReference type="Pfam" id="PF07336">
    <property type="entry name" value="ABATE"/>
    <property type="match status" value="1"/>
</dbReference>
<organism evidence="2 3">
    <name type="scientific">Streptomyces finlayi</name>
    <dbReference type="NCBI Taxonomy" id="67296"/>
    <lineage>
        <taxon>Bacteria</taxon>
        <taxon>Bacillati</taxon>
        <taxon>Actinomycetota</taxon>
        <taxon>Actinomycetes</taxon>
        <taxon>Kitasatosporales</taxon>
        <taxon>Streptomycetaceae</taxon>
        <taxon>Streptomyces</taxon>
    </lineage>
</organism>
<dbReference type="InterPro" id="IPR010852">
    <property type="entry name" value="ABATE"/>
</dbReference>
<evidence type="ECO:0000259" key="1">
    <source>
        <dbReference type="Pfam" id="PF11706"/>
    </source>
</evidence>
<feature type="domain" description="Zinc finger CGNR" evidence="1">
    <location>
        <begin position="144"/>
        <end position="184"/>
    </location>
</feature>
<dbReference type="Pfam" id="PF11706">
    <property type="entry name" value="zf-CGNR"/>
    <property type="match status" value="1"/>
</dbReference>
<dbReference type="PANTHER" id="PTHR35525:SF3">
    <property type="entry name" value="BLL6575 PROTEIN"/>
    <property type="match status" value="1"/>
</dbReference>
<comment type="caution">
    <text evidence="2">The sequence shown here is derived from an EMBL/GenBank/DDBJ whole genome shotgun (WGS) entry which is preliminary data.</text>
</comment>
<dbReference type="SUPFAM" id="SSF160904">
    <property type="entry name" value="Jann2411-like"/>
    <property type="match status" value="1"/>
</dbReference>
<dbReference type="AlphaFoldDB" id="A0A919C8R1"/>
<accession>A0A919C8R1</accession>
<evidence type="ECO:0000313" key="3">
    <source>
        <dbReference type="Proteomes" id="UP000638353"/>
    </source>
</evidence>
<dbReference type="InterPro" id="IPR023286">
    <property type="entry name" value="ABATE_dom_sf"/>
</dbReference>
<sequence>MRDKLPLVGEPLPLDLINTRANGPAGEVDLLVSAQEFRPWLDSQAGRLPGPGSAGIDLDALRALRGQVETAVDCARDGVEPPAQALRALTRAQLAGPLHRELAWGDGGVTAARVRTGSATGVLLAELADATVDLLTDPAALGKVRRCEGPGCRLLFLAVNPRRRWCSPALCGNRVRVGRYYQRHKEDAG</sequence>
<dbReference type="EMBL" id="BMVC01000003">
    <property type="protein sequence ID" value="GHC86028.1"/>
    <property type="molecule type" value="Genomic_DNA"/>
</dbReference>
<dbReference type="PANTHER" id="PTHR35525">
    <property type="entry name" value="BLL6575 PROTEIN"/>
    <property type="match status" value="1"/>
</dbReference>
<reference evidence="2" key="2">
    <citation type="submission" date="2020-09" db="EMBL/GenBank/DDBJ databases">
        <authorList>
            <person name="Sun Q."/>
            <person name="Ohkuma M."/>
        </authorList>
    </citation>
    <scope>NUCLEOTIDE SEQUENCE</scope>
    <source>
        <strain evidence="2">JCM 4637</strain>
    </source>
</reference>
<dbReference type="InterPro" id="IPR021005">
    <property type="entry name" value="Znf_CGNR"/>
</dbReference>
<gene>
    <name evidence="2" type="ORF">GCM10010334_16680</name>
</gene>
<evidence type="ECO:0000313" key="2">
    <source>
        <dbReference type="EMBL" id="GHC86028.1"/>
    </source>
</evidence>
<reference evidence="2" key="1">
    <citation type="journal article" date="2014" name="Int. J. Syst. Evol. Microbiol.">
        <title>Complete genome sequence of Corynebacterium casei LMG S-19264T (=DSM 44701T), isolated from a smear-ripened cheese.</title>
        <authorList>
            <consortium name="US DOE Joint Genome Institute (JGI-PGF)"/>
            <person name="Walter F."/>
            <person name="Albersmeier A."/>
            <person name="Kalinowski J."/>
            <person name="Ruckert C."/>
        </authorList>
    </citation>
    <scope>NUCLEOTIDE SEQUENCE</scope>
    <source>
        <strain evidence="2">JCM 4637</strain>
    </source>
</reference>
<name>A0A919C8R1_9ACTN</name>
<proteinExistence type="predicted"/>
<dbReference type="Gene3D" id="1.10.3300.10">
    <property type="entry name" value="Jann2411-like domain"/>
    <property type="match status" value="1"/>
</dbReference>